<comment type="caution">
    <text evidence="2">The sequence shown here is derived from an EMBL/GenBank/DDBJ whole genome shotgun (WGS) entry which is preliminary data.</text>
</comment>
<feature type="transmembrane region" description="Helical" evidence="1">
    <location>
        <begin position="96"/>
        <end position="117"/>
    </location>
</feature>
<keyword evidence="1" id="KW-0472">Membrane</keyword>
<dbReference type="EMBL" id="LLYB01000094">
    <property type="protein sequence ID" value="KRR19558.1"/>
    <property type="molecule type" value="Genomic_DNA"/>
</dbReference>
<keyword evidence="1" id="KW-0812">Transmembrane</keyword>
<protein>
    <submittedName>
        <fullName evidence="2">Uncharacterized protein</fullName>
    </submittedName>
</protein>
<organism evidence="2 3">
    <name type="scientific">Bradyrhizobium lablabi</name>
    <dbReference type="NCBI Taxonomy" id="722472"/>
    <lineage>
        <taxon>Bacteria</taxon>
        <taxon>Pseudomonadati</taxon>
        <taxon>Pseudomonadota</taxon>
        <taxon>Alphaproteobacteria</taxon>
        <taxon>Hyphomicrobiales</taxon>
        <taxon>Nitrobacteraceae</taxon>
        <taxon>Bradyrhizobium</taxon>
    </lineage>
</organism>
<feature type="transmembrane region" description="Helical" evidence="1">
    <location>
        <begin position="63"/>
        <end position="90"/>
    </location>
</feature>
<gene>
    <name evidence="2" type="ORF">CQ14_17230</name>
</gene>
<evidence type="ECO:0000313" key="2">
    <source>
        <dbReference type="EMBL" id="KRR19558.1"/>
    </source>
</evidence>
<evidence type="ECO:0000313" key="3">
    <source>
        <dbReference type="Proteomes" id="UP000051660"/>
    </source>
</evidence>
<dbReference type="AlphaFoldDB" id="A0A0R3MR43"/>
<feature type="transmembrane region" description="Helical" evidence="1">
    <location>
        <begin position="29"/>
        <end position="51"/>
    </location>
</feature>
<reference evidence="2 3" key="1">
    <citation type="submission" date="2014-03" db="EMBL/GenBank/DDBJ databases">
        <title>Bradyrhizobium valentinum sp. nov., isolated from effective nodules of Lupinus mariae-josephae, a lupine endemic of basic-lime soils in Eastern Spain.</title>
        <authorList>
            <person name="Duran D."/>
            <person name="Rey L."/>
            <person name="Navarro A."/>
            <person name="Busquets A."/>
            <person name="Imperial J."/>
            <person name="Ruiz-Argueso T."/>
        </authorList>
    </citation>
    <scope>NUCLEOTIDE SEQUENCE [LARGE SCALE GENOMIC DNA]</scope>
    <source>
        <strain evidence="2 3">CCBAU 23086</strain>
    </source>
</reference>
<sequence length="134" mass="13809">MFLLLGPSLVALAVWMVAAAIAGRIDDSFIGVCAITSFLLTVPVSAITGLVDGYLARGLPALLRALLTAAIGMTGAIGLVLALFTIMFSSTVPPEVMNGALCAGFFLLLPMGLCSLLSNDDGNRQRHSIEPACA</sequence>
<proteinExistence type="predicted"/>
<name>A0A0R3MR43_9BRAD</name>
<dbReference type="Proteomes" id="UP000051660">
    <property type="component" value="Unassembled WGS sequence"/>
</dbReference>
<keyword evidence="1" id="KW-1133">Transmembrane helix</keyword>
<evidence type="ECO:0000256" key="1">
    <source>
        <dbReference type="SAM" id="Phobius"/>
    </source>
</evidence>
<accession>A0A0R3MR43</accession>